<evidence type="ECO:0000256" key="8">
    <source>
        <dbReference type="ARBA" id="ARBA00023136"/>
    </source>
</evidence>
<evidence type="ECO:0000256" key="2">
    <source>
        <dbReference type="ARBA" id="ARBA00022448"/>
    </source>
</evidence>
<evidence type="ECO:0000256" key="1">
    <source>
        <dbReference type="ARBA" id="ARBA00004571"/>
    </source>
</evidence>
<feature type="non-terminal residue" evidence="11">
    <location>
        <position position="1"/>
    </location>
</feature>
<accession>A0A381PFC4</accession>
<reference evidence="11" key="1">
    <citation type="submission" date="2018-05" db="EMBL/GenBank/DDBJ databases">
        <authorList>
            <person name="Lanie J.A."/>
            <person name="Ng W.-L."/>
            <person name="Kazmierczak K.M."/>
            <person name="Andrzejewski T.M."/>
            <person name="Davidsen T.M."/>
            <person name="Wayne K.J."/>
            <person name="Tettelin H."/>
            <person name="Glass J.I."/>
            <person name="Rusch D."/>
            <person name="Podicherti R."/>
            <person name="Tsui H.-C.T."/>
            <person name="Winkler M.E."/>
        </authorList>
    </citation>
    <scope>NUCLEOTIDE SEQUENCE</scope>
</reference>
<dbReference type="PANTHER" id="PTHR32552:SF81">
    <property type="entry name" value="TONB-DEPENDENT OUTER MEMBRANE RECEPTOR"/>
    <property type="match status" value="1"/>
</dbReference>
<dbReference type="InterPro" id="IPR039426">
    <property type="entry name" value="TonB-dep_rcpt-like"/>
</dbReference>
<name>A0A381PFC4_9ZZZZ</name>
<keyword evidence="5" id="KW-0408">Iron</keyword>
<evidence type="ECO:0000256" key="6">
    <source>
        <dbReference type="ARBA" id="ARBA00023065"/>
    </source>
</evidence>
<evidence type="ECO:0000313" key="11">
    <source>
        <dbReference type="EMBL" id="SUZ65620.1"/>
    </source>
</evidence>
<evidence type="ECO:0000256" key="5">
    <source>
        <dbReference type="ARBA" id="ARBA00023004"/>
    </source>
</evidence>
<dbReference type="EMBL" id="UINC01000964">
    <property type="protein sequence ID" value="SUZ65620.1"/>
    <property type="molecule type" value="Genomic_DNA"/>
</dbReference>
<dbReference type="InterPro" id="IPR036942">
    <property type="entry name" value="Beta-barrel_TonB_sf"/>
</dbReference>
<keyword evidence="9" id="KW-0998">Cell outer membrane</keyword>
<evidence type="ECO:0000256" key="4">
    <source>
        <dbReference type="ARBA" id="ARBA00022692"/>
    </source>
</evidence>
<gene>
    <name evidence="11" type="ORF">METZ01_LOCUS18474</name>
</gene>
<evidence type="ECO:0000256" key="9">
    <source>
        <dbReference type="ARBA" id="ARBA00023237"/>
    </source>
</evidence>
<feature type="domain" description="TonB-dependent receptor-like beta-barrel" evidence="10">
    <location>
        <begin position="23"/>
        <end position="346"/>
    </location>
</feature>
<sequence>TGAFNYINYAGYYVGIPMKSASNNWWTGVYDSDLKQSAFFGEVSVDVTENFTIKAGGRFYSIENDYIVMNATLIGMNGGMPNCAIDYCYAPGDLGVSDEDGFVPMVNFSYRWENALVYATYSEGFRRGGANSARPQSVFGPPSDLFDEPAGTLNSYESDTVINHEIGAKTEWLDDRLRFNISYYQMTWENIQVQAEDPQDNIFTLGIVNFPEADIDGVEMWVSWLPNANWSVEATVGRNDGELSQAQTLFANTPGAIPVPVGTQLPIVPDVKRHLKVMYQLPRTLFGGEPYIMLRYTYTGESVNSLAGIESISFSPPVVQQGSWRTFDIQAGVETDVWSASLYVDNATDENGELFFNNRFAQQRLTVNQPRSFGFNFRYKFGGK</sequence>
<organism evidence="11">
    <name type="scientific">marine metagenome</name>
    <dbReference type="NCBI Taxonomy" id="408172"/>
    <lineage>
        <taxon>unclassified sequences</taxon>
        <taxon>metagenomes</taxon>
        <taxon>ecological metagenomes</taxon>
    </lineage>
</organism>
<keyword evidence="3" id="KW-0410">Iron transport</keyword>
<keyword evidence="2" id="KW-0813">Transport</keyword>
<dbReference type="AlphaFoldDB" id="A0A381PFC4"/>
<keyword evidence="6" id="KW-0406">Ion transport</keyword>
<comment type="subcellular location">
    <subcellularLocation>
        <location evidence="1">Cell outer membrane</location>
        <topology evidence="1">Multi-pass membrane protein</topology>
    </subcellularLocation>
</comment>
<evidence type="ECO:0000259" key="10">
    <source>
        <dbReference type="Pfam" id="PF00593"/>
    </source>
</evidence>
<protein>
    <recommendedName>
        <fullName evidence="10">TonB-dependent receptor-like beta-barrel domain-containing protein</fullName>
    </recommendedName>
</protein>
<evidence type="ECO:0000256" key="7">
    <source>
        <dbReference type="ARBA" id="ARBA00023077"/>
    </source>
</evidence>
<dbReference type="SUPFAM" id="SSF56935">
    <property type="entry name" value="Porins"/>
    <property type="match status" value="1"/>
</dbReference>
<dbReference type="PANTHER" id="PTHR32552">
    <property type="entry name" value="FERRICHROME IRON RECEPTOR-RELATED"/>
    <property type="match status" value="1"/>
</dbReference>
<proteinExistence type="predicted"/>
<evidence type="ECO:0000256" key="3">
    <source>
        <dbReference type="ARBA" id="ARBA00022496"/>
    </source>
</evidence>
<keyword evidence="7" id="KW-0798">TonB box</keyword>
<keyword evidence="4" id="KW-0812">Transmembrane</keyword>
<keyword evidence="8" id="KW-0472">Membrane</keyword>
<dbReference type="GO" id="GO:0009279">
    <property type="term" value="C:cell outer membrane"/>
    <property type="evidence" value="ECO:0007669"/>
    <property type="project" value="UniProtKB-SubCell"/>
</dbReference>
<dbReference type="GO" id="GO:0006826">
    <property type="term" value="P:iron ion transport"/>
    <property type="evidence" value="ECO:0007669"/>
    <property type="project" value="UniProtKB-KW"/>
</dbReference>
<dbReference type="Gene3D" id="2.40.170.20">
    <property type="entry name" value="TonB-dependent receptor, beta-barrel domain"/>
    <property type="match status" value="1"/>
</dbReference>
<dbReference type="Pfam" id="PF00593">
    <property type="entry name" value="TonB_dep_Rec_b-barrel"/>
    <property type="match status" value="1"/>
</dbReference>
<dbReference type="InterPro" id="IPR000531">
    <property type="entry name" value="Beta-barrel_TonB"/>
</dbReference>